<protein>
    <submittedName>
        <fullName evidence="1">Uncharacterized protein</fullName>
    </submittedName>
</protein>
<dbReference type="Proteomes" id="UP001175000">
    <property type="component" value="Unassembled WGS sequence"/>
</dbReference>
<comment type="caution">
    <text evidence="1">The sequence shown here is derived from an EMBL/GenBank/DDBJ whole genome shotgun (WGS) entry which is preliminary data.</text>
</comment>
<proteinExistence type="predicted"/>
<sequence length="68" mass="7291">MVGLTTASPCPSDFSCRSSTRCFHALPWRGTETGILHLDANIDRGDCGRLLRSLSSYVFGGLRASTTA</sequence>
<dbReference type="EMBL" id="JAULSU010000001">
    <property type="protein sequence ID" value="KAK0633278.1"/>
    <property type="molecule type" value="Genomic_DNA"/>
</dbReference>
<dbReference type="AlphaFoldDB" id="A0AA40CDD2"/>
<evidence type="ECO:0000313" key="2">
    <source>
        <dbReference type="Proteomes" id="UP001175000"/>
    </source>
</evidence>
<gene>
    <name evidence="1" type="ORF">B0T14DRAFT_506308</name>
</gene>
<organism evidence="1 2">
    <name type="scientific">Immersiella caudata</name>
    <dbReference type="NCBI Taxonomy" id="314043"/>
    <lineage>
        <taxon>Eukaryota</taxon>
        <taxon>Fungi</taxon>
        <taxon>Dikarya</taxon>
        <taxon>Ascomycota</taxon>
        <taxon>Pezizomycotina</taxon>
        <taxon>Sordariomycetes</taxon>
        <taxon>Sordariomycetidae</taxon>
        <taxon>Sordariales</taxon>
        <taxon>Lasiosphaeriaceae</taxon>
        <taxon>Immersiella</taxon>
    </lineage>
</organism>
<accession>A0AA40CDD2</accession>
<name>A0AA40CDD2_9PEZI</name>
<evidence type="ECO:0000313" key="1">
    <source>
        <dbReference type="EMBL" id="KAK0633278.1"/>
    </source>
</evidence>
<keyword evidence="2" id="KW-1185">Reference proteome</keyword>
<reference evidence="1" key="1">
    <citation type="submission" date="2023-06" db="EMBL/GenBank/DDBJ databases">
        <title>Genome-scale phylogeny and comparative genomics of the fungal order Sordariales.</title>
        <authorList>
            <consortium name="Lawrence Berkeley National Laboratory"/>
            <person name="Hensen N."/>
            <person name="Bonometti L."/>
            <person name="Westerberg I."/>
            <person name="Brannstrom I.O."/>
            <person name="Guillou S."/>
            <person name="Cros-Aarteil S."/>
            <person name="Calhoun S."/>
            <person name="Haridas S."/>
            <person name="Kuo A."/>
            <person name="Mondo S."/>
            <person name="Pangilinan J."/>
            <person name="Riley R."/>
            <person name="Labutti K."/>
            <person name="Andreopoulos B."/>
            <person name="Lipzen A."/>
            <person name="Chen C."/>
            <person name="Yanf M."/>
            <person name="Daum C."/>
            <person name="Ng V."/>
            <person name="Clum A."/>
            <person name="Steindorff A."/>
            <person name="Ohm R."/>
            <person name="Martin F."/>
            <person name="Silar P."/>
            <person name="Natvig D."/>
            <person name="Lalanne C."/>
            <person name="Gautier V."/>
            <person name="Ament-Velasquez S.L."/>
            <person name="Kruys A."/>
            <person name="Hutchinson M.I."/>
            <person name="Powell A.J."/>
            <person name="Barry K."/>
            <person name="Miller A.N."/>
            <person name="Grigoriev I.V."/>
            <person name="Debuchy R."/>
            <person name="Gladieux P."/>
            <person name="Thoren M.H."/>
            <person name="Johannesson H."/>
        </authorList>
    </citation>
    <scope>NUCLEOTIDE SEQUENCE</scope>
    <source>
        <strain evidence="1">CBS 606.72</strain>
    </source>
</reference>